<evidence type="ECO:0000313" key="2">
    <source>
        <dbReference type="Proteomes" id="UP000290848"/>
    </source>
</evidence>
<gene>
    <name evidence="1" type="ORF">EKH83_20050</name>
</gene>
<dbReference type="InterPro" id="IPR024079">
    <property type="entry name" value="MetalloPept_cat_dom_sf"/>
</dbReference>
<dbReference type="Gene3D" id="3.40.390.10">
    <property type="entry name" value="Collagenase (Catalytic Domain)"/>
    <property type="match status" value="1"/>
</dbReference>
<dbReference type="AlphaFoldDB" id="A0A4Q0M2X2"/>
<comment type="caution">
    <text evidence="1">The sequence shown here is derived from an EMBL/GenBank/DDBJ whole genome shotgun (WGS) entry which is preliminary data.</text>
</comment>
<dbReference type="SUPFAM" id="SSF55486">
    <property type="entry name" value="Metalloproteases ('zincins'), catalytic domain"/>
    <property type="match status" value="1"/>
</dbReference>
<sequence>MVAFRIFSFLFTLVGRKRPRRGVILRACCIYCCILKTNVNYCYISFICFTLLNKPIMKRSYVIFTLRKPNKIFSGLNKTIGFLSFLLLCFYGCKKVESVSGKEESQEISSDLAFFKQNGFDIDSIKELDEYYLIENDMMVSRKRLKEALEGNKTKSAEGKTSQYNTFNLVSNYSNYNINVYVEQSIWTIPDWYGGLNTAISAWNSIPGSNIKLHLISDDYNASERADIIVRADGGVLADDEAARAEFPVSSGRPGSVILVNTDIKDPYTNYFLNMNQTAWNMIHEIGHCLGLRHTNWYFRNEGTLPYGAIHVPGTPATEGDPFSVMNGGTALRSCTGNCLSAFDITAITSLYPINPNSPLVPIIRGLTNFNSGQTNFYVSYYSNEPNINYSWEVIGINGTNHYDNSFDAMAGIELSLPPGNYKIKCTISGGKFGTAVAQKDVHVFPLS</sequence>
<evidence type="ECO:0000313" key="1">
    <source>
        <dbReference type="EMBL" id="RXF67261.1"/>
    </source>
</evidence>
<reference evidence="1 2" key="1">
    <citation type="submission" date="2018-12" db="EMBL/GenBank/DDBJ databases">
        <title>The Draft Genome Sequence of the Soil Bacterium Pedobacter tournemirensis R1.</title>
        <authorList>
            <person name="He J."/>
        </authorList>
    </citation>
    <scope>NUCLEOTIDE SEQUENCE [LARGE SCALE GENOMIC DNA]</scope>
    <source>
        <strain evidence="1 2">R1</strain>
    </source>
</reference>
<dbReference type="InterPro" id="IPR024653">
    <property type="entry name" value="Peptidase_M10/M27/M57"/>
</dbReference>
<accession>A0A4Q0M2X2</accession>
<dbReference type="EMBL" id="RXOC01000019">
    <property type="protein sequence ID" value="RXF67261.1"/>
    <property type="molecule type" value="Genomic_DNA"/>
</dbReference>
<organism evidence="1 2">
    <name type="scientific">Arcticibacter tournemirensis</name>
    <dbReference type="NCBI Taxonomy" id="699437"/>
    <lineage>
        <taxon>Bacteria</taxon>
        <taxon>Pseudomonadati</taxon>
        <taxon>Bacteroidota</taxon>
        <taxon>Sphingobacteriia</taxon>
        <taxon>Sphingobacteriales</taxon>
        <taxon>Sphingobacteriaceae</taxon>
        <taxon>Arcticibacter</taxon>
    </lineage>
</organism>
<dbReference type="Proteomes" id="UP000290848">
    <property type="component" value="Unassembled WGS sequence"/>
</dbReference>
<evidence type="ECO:0008006" key="3">
    <source>
        <dbReference type="Google" id="ProtNLM"/>
    </source>
</evidence>
<dbReference type="GO" id="GO:0008237">
    <property type="term" value="F:metallopeptidase activity"/>
    <property type="evidence" value="ECO:0007669"/>
    <property type="project" value="InterPro"/>
</dbReference>
<protein>
    <recommendedName>
        <fullName evidence="3">Matrixin family metalloprotease</fullName>
    </recommendedName>
</protein>
<proteinExistence type="predicted"/>
<name>A0A4Q0M2X2_9SPHI</name>
<dbReference type="Pfam" id="PF12388">
    <property type="entry name" value="Peptidase_M57"/>
    <property type="match status" value="1"/>
</dbReference>